<dbReference type="EMBL" id="CP086395">
    <property type="protein sequence ID" value="USJ21172.1"/>
    <property type="molecule type" value="Genomic_DNA"/>
</dbReference>
<name>A0A9Q9D7L2_9LACT</name>
<gene>
    <name evidence="4" type="ORF">LMK00_03995</name>
</gene>
<evidence type="ECO:0000313" key="4">
    <source>
        <dbReference type="EMBL" id="USJ21172.1"/>
    </source>
</evidence>
<feature type="transmembrane region" description="Helical" evidence="2">
    <location>
        <begin position="69"/>
        <end position="90"/>
    </location>
</feature>
<feature type="transmembrane region" description="Helical" evidence="2">
    <location>
        <begin position="102"/>
        <end position="124"/>
    </location>
</feature>
<feature type="region of interest" description="Disordered" evidence="1">
    <location>
        <begin position="1"/>
        <end position="21"/>
    </location>
</feature>
<dbReference type="KEGG" id="lfo:LMK00_03995"/>
<reference evidence="4" key="1">
    <citation type="journal article" date="2022" name="Front. Microbiol.">
        <title>Feed Insects as a Reservoir of Granadaene-Producing Lactococci.</title>
        <authorList>
            <person name="Neuzil-Bunesova V."/>
            <person name="Ramirez Garcia A."/>
            <person name="Modrackova N."/>
            <person name="Makovska M."/>
            <person name="Sabolova M."/>
            <person name="Sproer C."/>
            <person name="Bunk B."/>
            <person name="Blom J."/>
            <person name="Schwab C."/>
        </authorList>
    </citation>
    <scope>NUCLEOTIDE SEQUENCE</scope>
    <source>
        <strain evidence="4">I4/6O</strain>
    </source>
</reference>
<feature type="transmembrane region" description="Helical" evidence="2">
    <location>
        <begin position="273"/>
        <end position="289"/>
    </location>
</feature>
<feature type="transmembrane region" description="Helical" evidence="2">
    <location>
        <begin position="175"/>
        <end position="194"/>
    </location>
</feature>
<feature type="compositionally biased region" description="Basic and acidic residues" evidence="1">
    <location>
        <begin position="8"/>
        <end position="21"/>
    </location>
</feature>
<evidence type="ECO:0000256" key="1">
    <source>
        <dbReference type="SAM" id="MobiDB-lite"/>
    </source>
</evidence>
<keyword evidence="2" id="KW-1133">Transmembrane helix</keyword>
<accession>A0A9Q9D7L2</accession>
<protein>
    <submittedName>
        <fullName evidence="4">Glycosyltransferase family 39 protein</fullName>
    </submittedName>
</protein>
<dbReference type="RefSeq" id="WP_252170289.1">
    <property type="nucleotide sequence ID" value="NZ_CP086395.1"/>
</dbReference>
<feature type="domain" description="Glycosyltransferase RgtA/B/C/D-like" evidence="3">
    <location>
        <begin position="158"/>
        <end position="310"/>
    </location>
</feature>
<feature type="transmembrane region" description="Helical" evidence="2">
    <location>
        <begin position="301"/>
        <end position="318"/>
    </location>
</feature>
<evidence type="ECO:0000256" key="2">
    <source>
        <dbReference type="SAM" id="Phobius"/>
    </source>
</evidence>
<feature type="transmembrane region" description="Helical" evidence="2">
    <location>
        <begin position="542"/>
        <end position="562"/>
    </location>
</feature>
<evidence type="ECO:0000259" key="3">
    <source>
        <dbReference type="Pfam" id="PF13231"/>
    </source>
</evidence>
<feature type="transmembrane region" description="Helical" evidence="2">
    <location>
        <begin position="519"/>
        <end position="536"/>
    </location>
</feature>
<feature type="transmembrane region" description="Helical" evidence="2">
    <location>
        <begin position="487"/>
        <end position="507"/>
    </location>
</feature>
<feature type="transmembrane region" description="Helical" evidence="2">
    <location>
        <begin position="34"/>
        <end position="57"/>
    </location>
</feature>
<dbReference type="AlphaFoldDB" id="A0A9Q9D7L2"/>
<feature type="transmembrane region" description="Helical" evidence="2">
    <location>
        <begin position="228"/>
        <end position="245"/>
    </location>
</feature>
<evidence type="ECO:0000313" key="5">
    <source>
        <dbReference type="Proteomes" id="UP001056730"/>
    </source>
</evidence>
<proteinExistence type="predicted"/>
<dbReference type="InterPro" id="IPR038731">
    <property type="entry name" value="RgtA/B/C-like"/>
</dbReference>
<keyword evidence="2" id="KW-0812">Transmembrane</keyword>
<feature type="transmembrane region" description="Helical" evidence="2">
    <location>
        <begin position="206"/>
        <end position="222"/>
    </location>
</feature>
<keyword evidence="2" id="KW-0472">Membrane</keyword>
<dbReference type="Proteomes" id="UP001056730">
    <property type="component" value="Chromosome"/>
</dbReference>
<organism evidence="4 5">
    <name type="scientific">Lactococcus formosensis</name>
    <dbReference type="NCBI Taxonomy" id="1281486"/>
    <lineage>
        <taxon>Bacteria</taxon>
        <taxon>Bacillati</taxon>
        <taxon>Bacillota</taxon>
        <taxon>Bacilli</taxon>
        <taxon>Lactobacillales</taxon>
        <taxon>Streptococcaceae</taxon>
        <taxon>Lactococcus</taxon>
    </lineage>
</organism>
<sequence length="568" mass="65868">MLKKQKRGKDVSLQRTRKGEEMQSLKKKPGIERYFIVLVSLFTAVVIFSILLIQIFFSFTQNAPTVISANNPLLVILLFVFFLALQFGLYKLIEWSSLSTKILQRILLVYSGIFGTAIAIIFFAPPMSDVWSVVNGFVVDNWITIPYTEYYPNNLGLALVYQAVFKVFGRGAWPIMYLVNIASVIGICWIIPQLTRLLHNEHSERISIQLMFFAFPYFFTVTYLYNDLISLVLMLYAILLLFEFTKEEKSKILMLVVSGISLGLSYILRTNTLIFLIGIGLYLVLRVIRDKKFTINHQMSFLPLVIAIILQVSFQITAPKMIPNFTTKYAQPSISWIAMALSDEKTMEGYKYKQPGMFNDFESWAFDKYKKEHSEVTRHDFLLDIEGRKKMYHQFVSDRLSNMVRHPYETMRFFSKKEIASWGDSSLAGNRLLMQSYEKQKDVNEKLSKDSVALTQSIQSTALPYYEKNRDALGSPVAQFMVNTNSILNFIERPFLILTLFSTLLLLVKKRFKLDLEKFVLILIFFGGFIFHQFIWETQPRYFLSYVALLLPLSSISISTILHRYNTK</sequence>
<dbReference type="Pfam" id="PF13231">
    <property type="entry name" value="PMT_2"/>
    <property type="match status" value="1"/>
</dbReference>